<evidence type="ECO:0000313" key="8">
    <source>
        <dbReference type="Proteomes" id="UP000189857"/>
    </source>
</evidence>
<evidence type="ECO:0000256" key="1">
    <source>
        <dbReference type="ARBA" id="ARBA00004202"/>
    </source>
</evidence>
<comment type="subcellular location">
    <subcellularLocation>
        <location evidence="1">Cell membrane</location>
        <topology evidence="1">Peripheral membrane protein</topology>
    </subcellularLocation>
</comment>
<dbReference type="PANTHER" id="PTHR37316:SF2">
    <property type="entry name" value="TEICHOIC ACID RIBITOL-PHOSPHATE POLYMERASE TARK"/>
    <property type="match status" value="1"/>
</dbReference>
<dbReference type="InterPro" id="IPR043148">
    <property type="entry name" value="TagF_C"/>
</dbReference>
<keyword evidence="5" id="KW-0777">Teichoic acid biosynthesis</keyword>
<accession>A0A1T4NZ24</accession>
<reference evidence="7 8" key="1">
    <citation type="submission" date="2017-02" db="EMBL/GenBank/DDBJ databases">
        <authorList>
            <person name="Peterson S.W."/>
        </authorList>
    </citation>
    <scope>NUCLEOTIDE SEQUENCE [LARGE SCALE GENOMIC DNA]</scope>
    <source>
        <strain evidence="7 8">ATCC 17233</strain>
    </source>
</reference>
<dbReference type="PANTHER" id="PTHR37316">
    <property type="entry name" value="TEICHOIC ACID GLYCEROL-PHOSPHATE PRIMASE"/>
    <property type="match status" value="1"/>
</dbReference>
<dbReference type="SUPFAM" id="SSF53756">
    <property type="entry name" value="UDP-Glycosyltransferase/glycogen phosphorylase"/>
    <property type="match status" value="1"/>
</dbReference>
<evidence type="ECO:0000256" key="3">
    <source>
        <dbReference type="ARBA" id="ARBA00022475"/>
    </source>
</evidence>
<evidence type="ECO:0000256" key="6">
    <source>
        <dbReference type="ARBA" id="ARBA00023136"/>
    </source>
</evidence>
<evidence type="ECO:0000256" key="4">
    <source>
        <dbReference type="ARBA" id="ARBA00022679"/>
    </source>
</evidence>
<protein>
    <submittedName>
        <fullName evidence="7">CDP-ribitol ribitolphosphotransferase</fullName>
    </submittedName>
</protein>
<dbReference type="Gene3D" id="3.40.50.12580">
    <property type="match status" value="1"/>
</dbReference>
<dbReference type="AlphaFoldDB" id="A0A1T4NZ24"/>
<dbReference type="GO" id="GO:0047355">
    <property type="term" value="F:CDP-glycerol glycerophosphotransferase activity"/>
    <property type="evidence" value="ECO:0007669"/>
    <property type="project" value="InterPro"/>
</dbReference>
<evidence type="ECO:0000256" key="5">
    <source>
        <dbReference type="ARBA" id="ARBA00022944"/>
    </source>
</evidence>
<dbReference type="GO" id="GO:0005886">
    <property type="term" value="C:plasma membrane"/>
    <property type="evidence" value="ECO:0007669"/>
    <property type="project" value="UniProtKB-SubCell"/>
</dbReference>
<dbReference type="InterPro" id="IPR007554">
    <property type="entry name" value="Glycerophosphate_synth"/>
</dbReference>
<organism evidence="7 8">
    <name type="scientific">Eubacterium ruminantium</name>
    <dbReference type="NCBI Taxonomy" id="42322"/>
    <lineage>
        <taxon>Bacteria</taxon>
        <taxon>Bacillati</taxon>
        <taxon>Bacillota</taxon>
        <taxon>Clostridia</taxon>
        <taxon>Eubacteriales</taxon>
        <taxon>Eubacteriaceae</taxon>
        <taxon>Eubacterium</taxon>
    </lineage>
</organism>
<keyword evidence="4 7" id="KW-0808">Transferase</keyword>
<dbReference type="Gene3D" id="3.40.50.11820">
    <property type="match status" value="1"/>
</dbReference>
<evidence type="ECO:0000256" key="2">
    <source>
        <dbReference type="ARBA" id="ARBA00010488"/>
    </source>
</evidence>
<keyword evidence="8" id="KW-1185">Reference proteome</keyword>
<dbReference type="InterPro" id="IPR043149">
    <property type="entry name" value="TagF_N"/>
</dbReference>
<dbReference type="Pfam" id="PF04464">
    <property type="entry name" value="Glyphos_transf"/>
    <property type="match status" value="1"/>
</dbReference>
<dbReference type="OrthoDB" id="9807097at2"/>
<evidence type="ECO:0000313" key="7">
    <source>
        <dbReference type="EMBL" id="SJZ84455.1"/>
    </source>
</evidence>
<dbReference type="GO" id="GO:0019350">
    <property type="term" value="P:teichoic acid biosynthetic process"/>
    <property type="evidence" value="ECO:0007669"/>
    <property type="project" value="UniProtKB-KW"/>
</dbReference>
<keyword evidence="3" id="KW-1003">Cell membrane</keyword>
<dbReference type="RefSeq" id="WP_078787600.1">
    <property type="nucleotide sequence ID" value="NZ_FMTO01000009.1"/>
</dbReference>
<proteinExistence type="inferred from homology"/>
<gene>
    <name evidence="7" type="ORF">SAMN02745110_01774</name>
</gene>
<dbReference type="EMBL" id="FUXA01000010">
    <property type="protein sequence ID" value="SJZ84455.1"/>
    <property type="molecule type" value="Genomic_DNA"/>
</dbReference>
<dbReference type="Proteomes" id="UP000189857">
    <property type="component" value="Unassembled WGS sequence"/>
</dbReference>
<sequence length="539" mass="62739">MEYYVNKIAWDRIWILFNVDFISESEDDIYLVNSDNTAHYLLKKGSKPSEYKLNITNPGNCAMLPPGIYTLKSSCDLDGSDSKKQILSPLLPSKDLDISNLNRQFIYFHKERSYRVQFSVKNGLKIKISDIRLKSSSFSDRIRSFIRDSKNKSLKSILRAIYNFEYIKYHKKNNKSGHSPNILLMSDQSEQMGSNMSALKDRLISRGYKPYEALRAITTKHYSFMHWIKTLKSIARADYIFLDDHSQTTDWLKIKGAVITQLWHAGAGFKATGYARFGMPASPAPYSGHRQYTYGIAGSLKIRHFFSEVWGINDEMVLPTGMPRIDVFLNEDHISKTKTLLYKKLADSTGLDITTLHDKKIMLFAPTYRGENKRHAYYPYDKLNLDDLYKLCKNKNYIVIFKMHPFVETPVPIPAGYKDFMIDMTSYENINDLFYITDLLITDYSSNIYEFSLMKKPMLFYSFDIKEYSKERGFHRDYLSNVPGKVVESFSDLLKAISDENFQFEKVSEYIDNNFEYIDAHACDRIIDIIIENKKDIIQ</sequence>
<keyword evidence="6" id="KW-0472">Membrane</keyword>
<comment type="similarity">
    <text evidence="2">Belongs to the CDP-glycerol glycerophosphotransferase family.</text>
</comment>
<name>A0A1T4NZ24_9FIRM</name>
<dbReference type="InterPro" id="IPR051612">
    <property type="entry name" value="Teichoic_Acid_Biosynth"/>
</dbReference>